<gene>
    <name evidence="2" type="ORF">HrrSp1_550</name>
</gene>
<name>A0A6G9RX25_9CAUD</name>
<protein>
    <submittedName>
        <fullName evidence="2">Uncharacterized protein</fullName>
    </submittedName>
</protein>
<evidence type="ECO:0000313" key="3">
    <source>
        <dbReference type="Proteomes" id="UP000501054"/>
    </source>
</evidence>
<evidence type="ECO:0000256" key="1">
    <source>
        <dbReference type="SAM" id="MobiDB-lite"/>
    </source>
</evidence>
<dbReference type="EMBL" id="MN901521">
    <property type="protein sequence ID" value="QIR31271.1"/>
    <property type="molecule type" value="Genomic_DNA"/>
</dbReference>
<evidence type="ECO:0000313" key="2">
    <source>
        <dbReference type="EMBL" id="QIR31271.1"/>
    </source>
</evidence>
<accession>A0A6G9RX25</accession>
<reference evidence="2 3" key="1">
    <citation type="journal article" date="2020" name="Genes (Basel)">
        <title>Comparative Genomics of Two New HF1-like Haloviruses.</title>
        <authorList>
            <person name="Dyall-Smith M."/>
            <person name="Tang S.L."/>
            <person name="Russ B."/>
            <person name="Chiang P.W."/>
            <person name="Pfeiffer F."/>
        </authorList>
    </citation>
    <scope>NUCLEOTIDE SEQUENCE [LARGE SCALE GENOMIC DNA]</scope>
</reference>
<sequence>MSVPTAIETKAGESLVELKKNKHVGTTRLKPDDPVSPVWKAAQLTDPDDPKPLHDDFWIREIFNGKSKTISENRPDFEAANDDPKVWETEFGRIEQYYESVGGSV</sequence>
<feature type="region of interest" description="Disordered" evidence="1">
    <location>
        <begin position="26"/>
        <end position="52"/>
    </location>
</feature>
<proteinExistence type="predicted"/>
<dbReference type="Proteomes" id="UP000501054">
    <property type="component" value="Segment"/>
</dbReference>
<organism evidence="2 3">
    <name type="scientific">Halorubrum virus Serpecor1</name>
    <dbReference type="NCBI Taxonomy" id="2721757"/>
    <lineage>
        <taxon>Viruses</taxon>
        <taxon>Duplodnaviria</taxon>
        <taxon>Heunggongvirae</taxon>
        <taxon>Uroviricota</taxon>
        <taxon>Caudoviricetes</taxon>
        <taxon>Thumleimavirales</taxon>
        <taxon>Hafunaviridae</taxon>
        <taxon>Haloferacalesvirus</taxon>
        <taxon>Haloferacalesvirus serpentinense</taxon>
        <taxon>Haloferacalesvirus Serpecor1</taxon>
    </lineage>
</organism>
<keyword evidence="3" id="KW-1185">Reference proteome</keyword>